<comment type="cofactor">
    <cofactor evidence="1">
        <name>Zn(2+)</name>
        <dbReference type="ChEBI" id="CHEBI:29105"/>
    </cofactor>
</comment>
<dbReference type="AlphaFoldDB" id="A0A8J5PW31"/>
<evidence type="ECO:0000256" key="4">
    <source>
        <dbReference type="ARBA" id="ARBA00023002"/>
    </source>
</evidence>
<dbReference type="Pfam" id="PF01557">
    <property type="entry name" value="FAA_hydrolase"/>
    <property type="match status" value="1"/>
</dbReference>
<dbReference type="InterPro" id="IPR020843">
    <property type="entry name" value="ER"/>
</dbReference>
<feature type="domain" description="Enoyl reductase (ER)" evidence="5">
    <location>
        <begin position="258"/>
        <end position="522"/>
    </location>
</feature>
<evidence type="ECO:0000313" key="6">
    <source>
        <dbReference type="EMBL" id="KAG7435338.1"/>
    </source>
</evidence>
<organism evidence="6 7">
    <name type="scientific">Fusarium oxysporum f. sp. raphani</name>
    <dbReference type="NCBI Taxonomy" id="96318"/>
    <lineage>
        <taxon>Eukaryota</taxon>
        <taxon>Fungi</taxon>
        <taxon>Dikarya</taxon>
        <taxon>Ascomycota</taxon>
        <taxon>Pezizomycotina</taxon>
        <taxon>Sordariomycetes</taxon>
        <taxon>Hypocreomycetidae</taxon>
        <taxon>Hypocreales</taxon>
        <taxon>Nectriaceae</taxon>
        <taxon>Fusarium</taxon>
        <taxon>Fusarium oxysporum species complex</taxon>
    </lineage>
</organism>
<dbReference type="PANTHER" id="PTHR42940">
    <property type="entry name" value="ALCOHOL DEHYDROGENASE 1-RELATED"/>
    <property type="match status" value="1"/>
</dbReference>
<evidence type="ECO:0000256" key="3">
    <source>
        <dbReference type="ARBA" id="ARBA00022833"/>
    </source>
</evidence>
<dbReference type="GO" id="GO:0046872">
    <property type="term" value="F:metal ion binding"/>
    <property type="evidence" value="ECO:0007669"/>
    <property type="project" value="UniProtKB-KW"/>
</dbReference>
<keyword evidence="2" id="KW-0479">Metal-binding</keyword>
<dbReference type="InterPro" id="IPR013149">
    <property type="entry name" value="ADH-like_C"/>
</dbReference>
<dbReference type="Pfam" id="PF00107">
    <property type="entry name" value="ADH_zinc_N"/>
    <property type="match status" value="1"/>
</dbReference>
<dbReference type="InterPro" id="IPR011234">
    <property type="entry name" value="Fumarylacetoacetase-like_C"/>
</dbReference>
<evidence type="ECO:0000256" key="2">
    <source>
        <dbReference type="ARBA" id="ARBA00022723"/>
    </source>
</evidence>
<evidence type="ECO:0000259" key="5">
    <source>
        <dbReference type="SMART" id="SM00829"/>
    </source>
</evidence>
<name>A0A8J5PW31_FUSOX</name>
<accession>A0A8J5PW31</accession>
<dbReference type="GO" id="GO:0050163">
    <property type="term" value="F:oxaloacetate tautomerase activity"/>
    <property type="evidence" value="ECO:0007669"/>
    <property type="project" value="UniProtKB-ARBA"/>
</dbReference>
<dbReference type="GO" id="GO:0005737">
    <property type="term" value="C:cytoplasm"/>
    <property type="evidence" value="ECO:0007669"/>
    <property type="project" value="TreeGrafter"/>
</dbReference>
<reference evidence="6" key="1">
    <citation type="submission" date="2021-04" db="EMBL/GenBank/DDBJ databases">
        <title>First draft genome resource for Brassicaceae pathogens Fusarium oxysporum f. sp. raphani and Fusarium oxysporum f. sp. rapae.</title>
        <authorList>
            <person name="Asai S."/>
        </authorList>
    </citation>
    <scope>NUCLEOTIDE SEQUENCE</scope>
    <source>
        <strain evidence="6">Tf1262</strain>
    </source>
</reference>
<dbReference type="SMART" id="SM00829">
    <property type="entry name" value="PKS_ER"/>
    <property type="match status" value="1"/>
</dbReference>
<dbReference type="PANTHER" id="PTHR42940:SF8">
    <property type="entry name" value="VACUOLAR PROTEIN SORTING-ASSOCIATED PROTEIN 11"/>
    <property type="match status" value="1"/>
</dbReference>
<dbReference type="CDD" id="cd08297">
    <property type="entry name" value="CAD3"/>
    <property type="match status" value="1"/>
</dbReference>
<dbReference type="EMBL" id="JAELUR010000002">
    <property type="protein sequence ID" value="KAG7435338.1"/>
    <property type="molecule type" value="Genomic_DNA"/>
</dbReference>
<protein>
    <submittedName>
        <fullName evidence="6">Alcohol dehydrogenase 5</fullName>
    </submittedName>
</protein>
<dbReference type="Pfam" id="PF08240">
    <property type="entry name" value="ADH_N"/>
    <property type="match status" value="1"/>
</dbReference>
<dbReference type="GO" id="GO:0004022">
    <property type="term" value="F:alcohol dehydrogenase (NAD+) activity"/>
    <property type="evidence" value="ECO:0007669"/>
    <property type="project" value="TreeGrafter"/>
</dbReference>
<dbReference type="FunFam" id="3.90.850.10:FF:000002">
    <property type="entry name" value="2-hydroxyhepta-2,4-diene-1,7-dioate isomerase"/>
    <property type="match status" value="1"/>
</dbReference>
<keyword evidence="3" id="KW-0862">Zinc</keyword>
<dbReference type="GO" id="GO:0006107">
    <property type="term" value="P:oxaloacetate metabolic process"/>
    <property type="evidence" value="ECO:0007669"/>
    <property type="project" value="UniProtKB-ARBA"/>
</dbReference>
<sequence>MASSALQRLVRFVPRSSPSKILIGQPADKDIDVGAALRKGQEVAVNVWSGSSVLSPGSSTGTTETIDRVLSPLAQNEIGTIRCVGLNYRKHAAECGLDPQQSQSSSYRKPATTIVDPWPARGTIPKLSQVDESGDYEAELAVVIGKTAKNVSEAEALDYVLGYTAANDVSSRTQQLNQSQWSFSKSFDGACPLGPTLVLKSLITDPTKLHMRGLKNGEVYQESGTDDLIFSVPKIISWLSQGTTLPPGTVIVTGTPAGFHKNYTLLHDVPVPKPKPDEVLIRVAAAGFCHTDLMVYHGITQASLPFIGSHEPAGTIVGLGSDVPEIWHIGDRVGVTNFMDPCQGCNGCKWAMQSLGSLDPRFCDNRTMCGIIRRDGAFAEYMASWHGAVVSLPGSIGFEQAAPLMCAGATVWHAINQADITKGETIGIIGIGGLGILGIQFAKARGYRVMAIDNHEVGLKLASGVPSHLQPDLILKLDDPETIQKISDFTDGIGLKATIVCTSDDAANDWAAQRLQPRGVLVAAGFPEHGLKFDPMNLILREIFVKGTVHGSMDETREMMEFVVQHGIRSHLTLLTMEEAEDIAAKSEAHAFTGRPVVKIGMH</sequence>
<dbReference type="InterPro" id="IPR013154">
    <property type="entry name" value="ADH-like_N"/>
</dbReference>
<evidence type="ECO:0000313" key="7">
    <source>
        <dbReference type="Proteomes" id="UP000693942"/>
    </source>
</evidence>
<dbReference type="Proteomes" id="UP000693942">
    <property type="component" value="Unassembled WGS sequence"/>
</dbReference>
<proteinExistence type="predicted"/>
<gene>
    <name evidence="6" type="primary">ADH5-0</name>
    <name evidence="6" type="ORF">Forpi1262_v002652</name>
</gene>
<evidence type="ECO:0000256" key="1">
    <source>
        <dbReference type="ARBA" id="ARBA00001947"/>
    </source>
</evidence>
<comment type="caution">
    <text evidence="6">The sequence shown here is derived from an EMBL/GenBank/DDBJ whole genome shotgun (WGS) entry which is preliminary data.</text>
</comment>
<keyword evidence="4" id="KW-0560">Oxidoreductase</keyword>